<reference evidence="2 3" key="1">
    <citation type="submission" date="2017-09" db="EMBL/GenBank/DDBJ databases">
        <title>Depth-based differentiation of microbial function through sediment-hosted aquifers and enrichment of novel symbionts in the deep terrestrial subsurface.</title>
        <authorList>
            <person name="Probst A.J."/>
            <person name="Ladd B."/>
            <person name="Jarett J.K."/>
            <person name="Geller-Mcgrath D.E."/>
            <person name="Sieber C.M."/>
            <person name="Emerson J.B."/>
            <person name="Anantharaman K."/>
            <person name="Thomas B.C."/>
            <person name="Malmstrom R."/>
            <person name="Stieglmeier M."/>
            <person name="Klingl A."/>
            <person name="Woyke T."/>
            <person name="Ryan C.M."/>
            <person name="Banfield J.F."/>
        </authorList>
    </citation>
    <scope>NUCLEOTIDE SEQUENCE [LARGE SCALE GENOMIC DNA]</scope>
    <source>
        <strain evidence="2">CG11_big_fil_rev_8_21_14_0_20_35_14</strain>
    </source>
</reference>
<feature type="transmembrane region" description="Helical" evidence="1">
    <location>
        <begin position="20"/>
        <end position="42"/>
    </location>
</feature>
<evidence type="ECO:0000313" key="2">
    <source>
        <dbReference type="EMBL" id="PIQ72951.1"/>
    </source>
</evidence>
<comment type="caution">
    <text evidence="2">The sequence shown here is derived from an EMBL/GenBank/DDBJ whole genome shotgun (WGS) entry which is preliminary data.</text>
</comment>
<accession>A0A2H0KNW7</accession>
<name>A0A2H0KNW7_9BACT</name>
<keyword evidence="1" id="KW-0472">Membrane</keyword>
<evidence type="ECO:0000313" key="3">
    <source>
        <dbReference type="Proteomes" id="UP000229570"/>
    </source>
</evidence>
<gene>
    <name evidence="2" type="ORF">COV86_00345</name>
</gene>
<keyword evidence="1" id="KW-1133">Transmembrane helix</keyword>
<evidence type="ECO:0000256" key="1">
    <source>
        <dbReference type="SAM" id="Phobius"/>
    </source>
</evidence>
<proteinExistence type="predicted"/>
<sequence>MDTNNLIHNLDQKPVQSEFSYGKFFIFVGIAVILGTALGFGLTKLPKKGKSVNLSSAQAEKTVGIVDKKTFKDKAEGSLKEGGIDGEGNFHLERPGGVSQNVYLTSTTVDLSQYINKKVRVWGETFAAEKAGWLMDVGLVEILK</sequence>
<keyword evidence="1" id="KW-0812">Transmembrane</keyword>
<dbReference type="AlphaFoldDB" id="A0A2H0KNW7"/>
<organism evidence="2 3">
    <name type="scientific">Candidatus Roizmanbacteria bacterium CG11_big_fil_rev_8_21_14_0_20_35_14</name>
    <dbReference type="NCBI Taxonomy" id="1974855"/>
    <lineage>
        <taxon>Bacteria</taxon>
        <taxon>Candidatus Roizmaniibacteriota</taxon>
    </lineage>
</organism>
<dbReference type="EMBL" id="PCVL01000003">
    <property type="protein sequence ID" value="PIQ72951.1"/>
    <property type="molecule type" value="Genomic_DNA"/>
</dbReference>
<dbReference type="Proteomes" id="UP000229570">
    <property type="component" value="Unassembled WGS sequence"/>
</dbReference>
<protein>
    <submittedName>
        <fullName evidence="2">Uncharacterized protein</fullName>
    </submittedName>
</protein>